<dbReference type="InterPro" id="IPR000504">
    <property type="entry name" value="RRM_dom"/>
</dbReference>
<feature type="region of interest" description="Disordered" evidence="2">
    <location>
        <begin position="209"/>
        <end position="262"/>
    </location>
</feature>
<dbReference type="PROSITE" id="PS50102">
    <property type="entry name" value="RRM"/>
    <property type="match status" value="1"/>
</dbReference>
<dbReference type="Pfam" id="PF00076">
    <property type="entry name" value="RRM_1"/>
    <property type="match status" value="1"/>
</dbReference>
<dbReference type="CDD" id="cd00590">
    <property type="entry name" value="RRM_SF"/>
    <property type="match status" value="1"/>
</dbReference>
<feature type="domain" description="RRM" evidence="3">
    <location>
        <begin position="37"/>
        <end position="118"/>
    </location>
</feature>
<dbReference type="OMA" id="SVLCTYR"/>
<reference evidence="4 5" key="1">
    <citation type="journal article" date="2018" name="BMC Genomics">
        <title>Genomic comparison of Trypanosoma conorhini and Trypanosoma rangeli to Trypanosoma cruzi strains of high and low virulence.</title>
        <authorList>
            <person name="Bradwell K.R."/>
            <person name="Koparde V.N."/>
            <person name="Matveyev A.V."/>
            <person name="Serrano M.G."/>
            <person name="Alves J.M."/>
            <person name="Parikh H."/>
            <person name="Huang B."/>
            <person name="Lee V."/>
            <person name="Espinosa-Alvarez O."/>
            <person name="Ortiz P.A."/>
            <person name="Costa-Martins A.G."/>
            <person name="Teixeira M.M."/>
            <person name="Buck G.A."/>
        </authorList>
    </citation>
    <scope>NUCLEOTIDE SEQUENCE [LARGE SCALE GENOMIC DNA]</scope>
    <source>
        <strain evidence="4 5">AM80</strain>
    </source>
</reference>
<evidence type="ECO:0000259" key="3">
    <source>
        <dbReference type="PROSITE" id="PS50102"/>
    </source>
</evidence>
<dbReference type="SMART" id="SM00360">
    <property type="entry name" value="RRM"/>
    <property type="match status" value="1"/>
</dbReference>
<name>A0A422NSU1_TRYRA</name>
<dbReference type="GO" id="GO:0003723">
    <property type="term" value="F:RNA binding"/>
    <property type="evidence" value="ECO:0007669"/>
    <property type="project" value="UniProtKB-UniRule"/>
</dbReference>
<evidence type="ECO:0000313" key="5">
    <source>
        <dbReference type="Proteomes" id="UP000283634"/>
    </source>
</evidence>
<dbReference type="RefSeq" id="XP_029240456.1">
    <property type="nucleotide sequence ID" value="XM_029379765.1"/>
</dbReference>
<feature type="region of interest" description="Disordered" evidence="2">
    <location>
        <begin position="165"/>
        <end position="187"/>
    </location>
</feature>
<dbReference type="GeneID" id="40326707"/>
<evidence type="ECO:0000256" key="1">
    <source>
        <dbReference type="PROSITE-ProRule" id="PRU00176"/>
    </source>
</evidence>
<dbReference type="AlphaFoldDB" id="A0A422NSU1"/>
<sequence length="262" mass="28148">MSGPMRDVIFTPLQEGRAVARRDRDFVPTSIIIDKMCRVYVTQIPLERIERDGANALRAEFEAFGPVESYKMFTERSGRFIGSVLCTYRNPADASAAVQNMNGQQIESSVLQVSLSRDHSVVTLRQAGPKGRYGGGSEEVDGGGKWQHDQYQALLEGGSVGGEMVGRYASHHGGRGGGRGRRGGRSGLYGIDEAFERYIASRDKEAVEHRHKVSLSGGEDASKHKETGTSEGSGVTGDDNVDNGGAAPSSVGGSHEDEQAEQ</sequence>
<dbReference type="EMBL" id="MKGL01000064">
    <property type="protein sequence ID" value="RNF08537.1"/>
    <property type="molecule type" value="Genomic_DNA"/>
</dbReference>
<dbReference type="InterPro" id="IPR035979">
    <property type="entry name" value="RBD_domain_sf"/>
</dbReference>
<feature type="compositionally biased region" description="Basic residues" evidence="2">
    <location>
        <begin position="169"/>
        <end position="184"/>
    </location>
</feature>
<dbReference type="OrthoDB" id="439808at2759"/>
<comment type="caution">
    <text evidence="4">The sequence shown here is derived from an EMBL/GenBank/DDBJ whole genome shotgun (WGS) entry which is preliminary data.</text>
</comment>
<dbReference type="Proteomes" id="UP000283634">
    <property type="component" value="Unassembled WGS sequence"/>
</dbReference>
<organism evidence="4 5">
    <name type="scientific">Trypanosoma rangeli</name>
    <dbReference type="NCBI Taxonomy" id="5698"/>
    <lineage>
        <taxon>Eukaryota</taxon>
        <taxon>Discoba</taxon>
        <taxon>Euglenozoa</taxon>
        <taxon>Kinetoplastea</taxon>
        <taxon>Metakinetoplastina</taxon>
        <taxon>Trypanosomatida</taxon>
        <taxon>Trypanosomatidae</taxon>
        <taxon>Trypanosoma</taxon>
        <taxon>Herpetosoma</taxon>
    </lineage>
</organism>
<evidence type="ECO:0000256" key="2">
    <source>
        <dbReference type="SAM" id="MobiDB-lite"/>
    </source>
</evidence>
<feature type="compositionally biased region" description="Low complexity" evidence="2">
    <location>
        <begin position="229"/>
        <end position="245"/>
    </location>
</feature>
<accession>A0A422NSU1</accession>
<protein>
    <submittedName>
        <fullName evidence="4">Putative RNA-binding protein</fullName>
    </submittedName>
</protein>
<gene>
    <name evidence="4" type="ORF">TraAM80_02774</name>
</gene>
<dbReference type="SUPFAM" id="SSF54928">
    <property type="entry name" value="RNA-binding domain, RBD"/>
    <property type="match status" value="1"/>
</dbReference>
<dbReference type="InterPro" id="IPR012677">
    <property type="entry name" value="Nucleotide-bd_a/b_plait_sf"/>
</dbReference>
<keyword evidence="5" id="KW-1185">Reference proteome</keyword>
<evidence type="ECO:0000313" key="4">
    <source>
        <dbReference type="EMBL" id="RNF08537.1"/>
    </source>
</evidence>
<keyword evidence="1" id="KW-0694">RNA-binding</keyword>
<proteinExistence type="predicted"/>
<dbReference type="Gene3D" id="3.30.70.330">
    <property type="match status" value="1"/>
</dbReference>